<dbReference type="HOGENOM" id="CLU_021918_0_0_1"/>
<dbReference type="Proteomes" id="UP000011777">
    <property type="component" value="Unassembled WGS sequence"/>
</dbReference>
<gene>
    <name evidence="3" type="ORF">G210_3380</name>
</gene>
<comment type="caution">
    <text evidence="3">The sequence shown here is derived from an EMBL/GenBank/DDBJ whole genome shotgun (WGS) entry which is preliminary data.</text>
</comment>
<evidence type="ECO:0000313" key="4">
    <source>
        <dbReference type="Proteomes" id="UP000011777"/>
    </source>
</evidence>
<dbReference type="AlphaFoldDB" id="M3JU28"/>
<evidence type="ECO:0000256" key="2">
    <source>
        <dbReference type="ARBA" id="ARBA00022737"/>
    </source>
</evidence>
<accession>M3JU28</accession>
<dbReference type="PANTHER" id="PTHR45712:SF22">
    <property type="entry name" value="INSULIN-LIKE GROWTH FACTOR-BINDING PROTEIN COMPLEX ACID LABILE SUBUNIT"/>
    <property type="match status" value="1"/>
</dbReference>
<keyword evidence="1" id="KW-0433">Leucine-rich repeat</keyword>
<keyword evidence="2" id="KW-0677">Repeat</keyword>
<reference evidence="3 4" key="1">
    <citation type="submission" date="2013-02" db="EMBL/GenBank/DDBJ databases">
        <title>Genome sequence of Candida maltosa Xu316, a potential industrial strain for xylitol and ethanol production.</title>
        <authorList>
            <person name="Yu J."/>
            <person name="Wang Q."/>
            <person name="Geng X."/>
            <person name="Bao W."/>
            <person name="He P."/>
            <person name="Cai J."/>
        </authorList>
    </citation>
    <scope>NUCLEOTIDE SEQUENCE [LARGE SCALE GENOMIC DNA]</scope>
    <source>
        <strain evidence="4">Xu316</strain>
    </source>
</reference>
<dbReference type="SUPFAM" id="SSF52058">
    <property type="entry name" value="L domain-like"/>
    <property type="match status" value="1"/>
</dbReference>
<dbReference type="InterPro" id="IPR001611">
    <property type="entry name" value="Leu-rich_rpt"/>
</dbReference>
<dbReference type="Gene3D" id="3.80.10.10">
    <property type="entry name" value="Ribonuclease Inhibitor"/>
    <property type="match status" value="2"/>
</dbReference>
<evidence type="ECO:0000313" key="3">
    <source>
        <dbReference type="EMBL" id="EMG46375.1"/>
    </source>
</evidence>
<sequence>MNINLLTQLPDELIQLIFNYLPNEYLKGIQDIPRLQNYVLISLYSSVDVLCSTCRFKDPPIVILDPEQNDRPEFDDYHELKDFLEENNLGVPQVINFHDPIDILLCYKSYPNLLQNDIHTTFLHFSRDWDRNSLAYIIAIKNLPINIVQIDWFQALDETKFGSNNELLTKLTSLGFGFHSELEPSSFFRRYDFTKLTDLQILPRILYDDVKFIPRTIKKLTCAINARGLGSLITVSQHLQFPPKLVKLEMTLLHDMPNYRLEIQQLTSLEHLIFHSGNCSDIAFPEKLLKLKVTSRLNMYRLKSLCPDLCSLDTVDVIHDESLGYPEFPSKLKALKTDATILQTMAKSTVDPSYVAFPQTLEDIFIAGKYGDITLSESKTKLLHSSLTNLKKLGWSETIQSIGVVPEQVQSLAIDDSRFDINLLSGLQCLRKLSLTQFTSVKFDIKLPNLEDLTIVGNGIFTISGSTFIFPSRLKKLSIQNFRFSELDDGLEKLKDLKELVLESGHFDKPPKFPLGLNVLELKDNKIRSFSSLNLQKLGKLERLDLSRNLDRCPFDINNLPKSITHLYLEGLGLKEINGSFRGLPKLKEISLHSNNLAEYFNTSRHGTGDFFGSEIKHVILDDNSLKVEDVRVIFHELRQKPKFRNLMINRLSIPPDLPETDYIYFLPIGL</sequence>
<name>M3JU28_CANMX</name>
<dbReference type="EMBL" id="AOGT01002033">
    <property type="protein sequence ID" value="EMG46375.1"/>
    <property type="molecule type" value="Genomic_DNA"/>
</dbReference>
<dbReference type="PANTHER" id="PTHR45712">
    <property type="entry name" value="AGAP008170-PA"/>
    <property type="match status" value="1"/>
</dbReference>
<protein>
    <submittedName>
        <fullName evidence="3">Uncharacterized protein</fullName>
    </submittedName>
</protein>
<dbReference type="InterPro" id="IPR050333">
    <property type="entry name" value="SLRP"/>
</dbReference>
<dbReference type="PROSITE" id="PS51450">
    <property type="entry name" value="LRR"/>
    <property type="match status" value="1"/>
</dbReference>
<keyword evidence="4" id="KW-1185">Reference proteome</keyword>
<evidence type="ECO:0000256" key="1">
    <source>
        <dbReference type="ARBA" id="ARBA00022614"/>
    </source>
</evidence>
<dbReference type="OrthoDB" id="433501at2759"/>
<dbReference type="InterPro" id="IPR032675">
    <property type="entry name" value="LRR_dom_sf"/>
</dbReference>
<organism evidence="3 4">
    <name type="scientific">Candida maltosa (strain Xu316)</name>
    <name type="common">Yeast</name>
    <dbReference type="NCBI Taxonomy" id="1245528"/>
    <lineage>
        <taxon>Eukaryota</taxon>
        <taxon>Fungi</taxon>
        <taxon>Dikarya</taxon>
        <taxon>Ascomycota</taxon>
        <taxon>Saccharomycotina</taxon>
        <taxon>Pichiomycetes</taxon>
        <taxon>Debaryomycetaceae</taxon>
        <taxon>Candida/Lodderomyces clade</taxon>
        <taxon>Candida</taxon>
    </lineage>
</organism>
<proteinExistence type="predicted"/>
<dbReference type="STRING" id="1245528.M3JU28"/>